<dbReference type="Proteomes" id="UP000197003">
    <property type="component" value="Chromosome"/>
</dbReference>
<organism evidence="2 3">
    <name type="scientific">Bdellovibrio bacteriovorus</name>
    <dbReference type="NCBI Taxonomy" id="959"/>
    <lineage>
        <taxon>Bacteria</taxon>
        <taxon>Pseudomonadati</taxon>
        <taxon>Bdellovibrionota</taxon>
        <taxon>Bdellovibrionia</taxon>
        <taxon>Bdellovibrionales</taxon>
        <taxon>Pseudobdellovibrionaceae</taxon>
        <taxon>Bdellovibrio</taxon>
    </lineage>
</organism>
<dbReference type="Pfam" id="PF09359">
    <property type="entry name" value="VTC"/>
    <property type="match status" value="1"/>
</dbReference>
<proteinExistence type="predicted"/>
<dbReference type="OrthoDB" id="9800181at2"/>
<reference evidence="2 3" key="1">
    <citation type="submission" date="2017-04" db="EMBL/GenBank/DDBJ databases">
        <title>Whole genome sequence of Bdellovibrio bacteriovorus strain SSB218315.</title>
        <authorList>
            <person name="Oyedara O."/>
            <person name="Rodriguez-Perez M.A."/>
        </authorList>
    </citation>
    <scope>NUCLEOTIDE SEQUENCE [LARGE SCALE GENOMIC DNA]</scope>
    <source>
        <strain evidence="2 3">SSB218315</strain>
    </source>
</reference>
<dbReference type="InterPro" id="IPR018966">
    <property type="entry name" value="VTC_domain"/>
</dbReference>
<name>A0A1Z3NB69_BDEBC</name>
<protein>
    <submittedName>
        <fullName evidence="2">VTC domain-containing protein</fullName>
    </submittedName>
</protein>
<accession>A0A1Z3NB69</accession>
<dbReference type="CDD" id="cd07750">
    <property type="entry name" value="PolyPPase_VTC_like"/>
    <property type="match status" value="1"/>
</dbReference>
<evidence type="ECO:0000313" key="2">
    <source>
        <dbReference type="EMBL" id="ASD64671.1"/>
    </source>
</evidence>
<sequence>MSGPVSPLALERYELKYLIPAALVDPISRFVETYCEMDYYSTVSSDKHYTINSLYLDTPSLYLLRFKEAANAFNFNMRIRSYGDSPKPPYFFEIKYKLREFVRKKRALVHDENWAEILEWGKIPEHIQGSSRQNLEEYLRVKMSYNVGPVILTQYRRKAYLSVVDDYARVTFDRDLRYQEMNEWCVRPDGRLLSHYDHPESFEEPGCNVILELKCEKKIPYWMVDLIRRFELESGSFSKFGNSMATLLGMPEVLAPGPLYL</sequence>
<evidence type="ECO:0000313" key="3">
    <source>
        <dbReference type="Proteomes" id="UP000197003"/>
    </source>
</evidence>
<dbReference type="InterPro" id="IPR042267">
    <property type="entry name" value="VTC_sf"/>
</dbReference>
<dbReference type="Gene3D" id="3.20.100.30">
    <property type="entry name" value="VTC, catalytic tunnel domain"/>
    <property type="match status" value="1"/>
</dbReference>
<dbReference type="GO" id="GO:0006799">
    <property type="term" value="P:polyphosphate biosynthetic process"/>
    <property type="evidence" value="ECO:0007669"/>
    <property type="project" value="UniProtKB-ARBA"/>
</dbReference>
<dbReference type="RefSeq" id="WP_088566121.1">
    <property type="nucleotide sequence ID" value="NZ_CP020946.1"/>
</dbReference>
<dbReference type="AlphaFoldDB" id="A0A1Z3NB69"/>
<dbReference type="EMBL" id="CP020946">
    <property type="protein sequence ID" value="ASD64671.1"/>
    <property type="molecule type" value="Genomic_DNA"/>
</dbReference>
<gene>
    <name evidence="2" type="ORF">B9G79_14400</name>
</gene>
<evidence type="ECO:0000259" key="1">
    <source>
        <dbReference type="Pfam" id="PF09359"/>
    </source>
</evidence>
<feature type="domain" description="VTC" evidence="1">
    <location>
        <begin position="11"/>
        <end position="247"/>
    </location>
</feature>